<evidence type="ECO:0000313" key="4">
    <source>
        <dbReference type="EMBL" id="PSJ56895.1"/>
    </source>
</evidence>
<evidence type="ECO:0000259" key="2">
    <source>
        <dbReference type="Pfam" id="PF01558"/>
    </source>
</evidence>
<dbReference type="InterPro" id="IPR019752">
    <property type="entry name" value="Pyrv/ketoisovalerate_OxRed_cat"/>
</dbReference>
<gene>
    <name evidence="4" type="ORF">C7I85_23745</name>
</gene>
<dbReference type="SUPFAM" id="SSF52518">
    <property type="entry name" value="Thiamin diphosphate-binding fold (THDP-binding)"/>
    <property type="match status" value="2"/>
</dbReference>
<dbReference type="RefSeq" id="WP_106726490.1">
    <property type="nucleotide sequence ID" value="NZ_PXYL01000016.1"/>
</dbReference>
<reference evidence="4 5" key="1">
    <citation type="submission" date="2018-03" db="EMBL/GenBank/DDBJ databases">
        <title>The draft genome of Mesorhizobium soli JCM 19897.</title>
        <authorList>
            <person name="Li L."/>
            <person name="Liu L."/>
            <person name="Liang L."/>
            <person name="Wang T."/>
            <person name="Zhang X."/>
        </authorList>
    </citation>
    <scope>NUCLEOTIDE SEQUENCE [LARGE SCALE GENOMIC DNA]</scope>
    <source>
        <strain evidence="4 5">JCM 19897</strain>
    </source>
</reference>
<dbReference type="Gene3D" id="3.40.50.970">
    <property type="match status" value="1"/>
</dbReference>
<dbReference type="SUPFAM" id="SSF53323">
    <property type="entry name" value="Pyruvate-ferredoxin oxidoreductase, PFOR, domain III"/>
    <property type="match status" value="1"/>
</dbReference>
<evidence type="ECO:0000259" key="3">
    <source>
        <dbReference type="Pfam" id="PF20169"/>
    </source>
</evidence>
<feature type="domain" description="Pyruvate/ketoisovalerate oxidoreductase catalytic" evidence="2">
    <location>
        <begin position="723"/>
        <end position="910"/>
    </location>
</feature>
<dbReference type="InterPro" id="IPR046667">
    <property type="entry name" value="DUF6537"/>
</dbReference>
<dbReference type="Gene3D" id="3.40.920.10">
    <property type="entry name" value="Pyruvate-ferredoxin oxidoreductase, PFOR, domain III"/>
    <property type="match status" value="1"/>
</dbReference>
<comment type="caution">
    <text evidence="4">The sequence shown here is derived from an EMBL/GenBank/DDBJ whole genome shotgun (WGS) entry which is preliminary data.</text>
</comment>
<dbReference type="InterPro" id="IPR002869">
    <property type="entry name" value="Pyrv_flavodox_OxRed_cen"/>
</dbReference>
<dbReference type="PANTHER" id="PTHR48084">
    <property type="entry name" value="2-OXOGLUTARATE OXIDOREDUCTASE SUBUNIT KORB-RELATED"/>
    <property type="match status" value="1"/>
</dbReference>
<dbReference type="InterPro" id="IPR002880">
    <property type="entry name" value="Pyrv_Fd/Flavodoxin_OxRdtase_N"/>
</dbReference>
<dbReference type="OrthoDB" id="9803617at2"/>
<evidence type="ECO:0000313" key="5">
    <source>
        <dbReference type="Proteomes" id="UP000240653"/>
    </source>
</evidence>
<dbReference type="GO" id="GO:0016903">
    <property type="term" value="F:oxidoreductase activity, acting on the aldehyde or oxo group of donors"/>
    <property type="evidence" value="ECO:0007669"/>
    <property type="project" value="InterPro"/>
</dbReference>
<keyword evidence="5" id="KW-1185">Reference proteome</keyword>
<dbReference type="PANTHER" id="PTHR48084:SF3">
    <property type="entry name" value="SUBUNIT OF PYRUVATE:FLAVODOXIN OXIDOREDUCTASE"/>
    <property type="match status" value="1"/>
</dbReference>
<sequence length="1153" mass="126486">MQPAQRSITLDDKYKFESERVFMTGTQALVRLLLAQRMQDRAAGLDTAGFVSGYRGSPLGGFDRELWRAHGPLESENIRFWPGTNEDLAATAVWGTQQIDVLHRSRHQGVFGMWYGKGAGLDRSTDPIRHAHAYGTSKYGGVLVVSGDDHALKSSTNPYHCEPTFSDLLMPVLYPSSISEMIDFGLLGFAMSRFSGCWVGFKTLAEYLDATGTVEVRTAPLQILQPPTGDRPPAGSVHGRWPDPWPAAEDRLVRFKLPAARAFARANGIDRVVLEGRNPRLGIVAAGKSYTDLRQAMLELGLSDEHARGLGLSIYKVGMPWPLEGAGIEAFARSVPEILVIEEKRGLIEDQIKAILYGMPAEARPHISGKNTLDGAPQLSWVGELEPETIARVLAERIGVKRLPERGRQRLAIIDRQRQLMGPPLSVQRSPYFCSGCPHNTSTRVPADSKAFGGVGCHGMVVSMDRSTATFTQMGGEGVTWIGQAPFADTEHMFVNLGDGTYFHSGSLAIRACLAAKVNITFKLLFNDAVAMTGGQPVDGQITVPRMAQQLRAEGVEHIVVVTDEPGKYVEVTGLPKNIEVRHRRDLDAVQRDLREIKGVSALIYDQTCAAEKRRRRKSKQFADPARRVFINSLVCEGCGDCQAKSNCLSVVPVDTEFGRKRQIDQSSCNKDFSCLEGFCPSFITVEGGQLKKPAPQLPKLVLPEPTPVPLDGAYDIFITGVGGTGVVTVGALLGMAAHIEGKGASIMDVLGMAQKGGPVVSHVRLAPTPADLFSVRVPQGGADLLLACDILVAAQTANMRRLSGGKTHAIINTHETITGDALRDPDAKVPVDRILASLQDLLGQDCVEPVEASRLATGLIGDAIGTNLFMMGFAYQRGRIPLSLSALEQAIRLNGGGVEANLETFRWGRRAAMDLATVRDAAGQAVRLEPKPQSLAQLIAHRAQFLERYQNAAYSARYRNFVESVERQERAQTGGEAFSHAVAKSLFKLMAYKDEYEVARLFTEGDFLNRTSAQFEGHHRIRFHLAPPIFSRRDPQTGHLRKQSFGAWVIPMFRILARLKILRGTLFDPFGYTQERRTERNLIGEYRSTIEKIAKQLRPENAADATAIAEWPMAIRGFGHVKERNLKEAEAKLAGLLDDWLRNEQPVQLAAE</sequence>
<keyword evidence="1" id="KW-0560">Oxidoreductase</keyword>
<feature type="domain" description="DUF6537" evidence="3">
    <location>
        <begin position="937"/>
        <end position="1134"/>
    </location>
</feature>
<dbReference type="CDD" id="cd07034">
    <property type="entry name" value="TPP_PYR_PFOR_IOR-alpha_like"/>
    <property type="match status" value="1"/>
</dbReference>
<dbReference type="NCBIfam" id="NF009588">
    <property type="entry name" value="PRK13029.1"/>
    <property type="match status" value="1"/>
</dbReference>
<dbReference type="NCBIfam" id="NF009589">
    <property type="entry name" value="PRK13030.1"/>
    <property type="match status" value="1"/>
</dbReference>
<dbReference type="AlphaFoldDB" id="A0A2P7S337"/>
<dbReference type="InterPro" id="IPR051457">
    <property type="entry name" value="2-oxoacid:Fd_oxidoreductase"/>
</dbReference>
<name>A0A2P7S337_9HYPH</name>
<dbReference type="InterPro" id="IPR029061">
    <property type="entry name" value="THDP-binding"/>
</dbReference>
<evidence type="ECO:0000256" key="1">
    <source>
        <dbReference type="ARBA" id="ARBA00023002"/>
    </source>
</evidence>
<dbReference type="Pfam" id="PF20169">
    <property type="entry name" value="DUF6537"/>
    <property type="match status" value="1"/>
</dbReference>
<organism evidence="4 5">
    <name type="scientific">Pseudaminobacter soli</name>
    <name type="common">ex Li et al. 2025</name>
    <dbReference type="NCBI Taxonomy" id="1295366"/>
    <lineage>
        <taxon>Bacteria</taxon>
        <taxon>Pseudomonadati</taxon>
        <taxon>Pseudomonadota</taxon>
        <taxon>Alphaproteobacteria</taxon>
        <taxon>Hyphomicrobiales</taxon>
        <taxon>Phyllobacteriaceae</taxon>
        <taxon>Pseudaminobacter</taxon>
    </lineage>
</organism>
<protein>
    <submittedName>
        <fullName evidence="4">Indolepyruvate ferredoxin oxidoreductase family protein</fullName>
    </submittedName>
</protein>
<proteinExistence type="predicted"/>
<dbReference type="Proteomes" id="UP000240653">
    <property type="component" value="Unassembled WGS sequence"/>
</dbReference>
<dbReference type="EMBL" id="PXYL01000016">
    <property type="protein sequence ID" value="PSJ56895.1"/>
    <property type="molecule type" value="Genomic_DNA"/>
</dbReference>
<accession>A0A2P7S337</accession>
<keyword evidence="4" id="KW-0670">Pyruvate</keyword>
<dbReference type="Pfam" id="PF01558">
    <property type="entry name" value="POR"/>
    <property type="match status" value="1"/>
</dbReference>